<dbReference type="PANTHER" id="PTHR46810">
    <property type="entry name" value="INACTIVE POLYGLYCYLASE TTLL10"/>
    <property type="match status" value="1"/>
</dbReference>
<dbReference type="OrthoDB" id="202825at2759"/>
<dbReference type="InterPro" id="IPR027752">
    <property type="entry name" value="TTLL10"/>
</dbReference>
<sequence>MSICMLFTNSIPTAFFRVEPVLTDLGWKRVNDRSVEVKLRWVECPRHSDFRTFKEGEHLVNVIPNCGIVTNKLGFLLSLREFERRYTNQYGKPPGMTMREFFPTTFVADDLKEREAFFQAFQEEESPLWISKPIGWNQGKGIFLVRDLASFNEHLEKRDQEARASATGLPARIIQKYIRNPLLLDGRKFDIRCYMLVASSMPYLVLYHPGYVRLSMHPYSTHDPNLITHLTNQYIQKKDPNYNEVKNETVWTIEHMNEYVNKHFREKKNLPMNWVQSVLQWRIQRIIYHVFLAVKNRLATRLGLFQLFGLDFMLDEDMRPWLLEVNSNPAMAINCEVLKQVLPGIIHQSIYVALECFEKARHEKPLLPLLGTVHPCSGSQTARHLRQDEIKQTTVNSVRGFGLPSGFSLIYNETTTAFRNRWSVAQGNILRNWIVPRYKPSPLPVAAVGDSHAHSTLLPMRFQNIPGSVTANGISNFPNQKTVPSQAFGNTVRRYQWHNGRLGNQESSASSSQQRPTPFGVKPFEMSLRSYAKVNNTVGSIKMNNNHINNPSGITTKPSNESQGTEAVRHTHPGFDFIFVPPPQGYKSQVHSHIVSQRESSGSSLEFGQTPESPVGVLEEDKLLTLIIDSEEDKGSGSHQSSSCSSKRVCLPHPVKRSALLNRPREEIPMARIQLVTKTSRRCFRQFYTPRTTDFSPGSSEESRLIVNPFTGRIVQKDGRLFPAIRSNKSNEDSLITGQIRSPKDRGS</sequence>
<dbReference type="PANTHER" id="PTHR46810:SF1">
    <property type="entry name" value="INACTIVE POLYGLYCYLASE TTLL10"/>
    <property type="match status" value="1"/>
</dbReference>
<organism evidence="1 2">
    <name type="scientific">Fasciolopsis buskii</name>
    <dbReference type="NCBI Taxonomy" id="27845"/>
    <lineage>
        <taxon>Eukaryota</taxon>
        <taxon>Metazoa</taxon>
        <taxon>Spiralia</taxon>
        <taxon>Lophotrochozoa</taxon>
        <taxon>Platyhelminthes</taxon>
        <taxon>Trematoda</taxon>
        <taxon>Digenea</taxon>
        <taxon>Plagiorchiida</taxon>
        <taxon>Echinostomata</taxon>
        <taxon>Echinostomatoidea</taxon>
        <taxon>Fasciolidae</taxon>
        <taxon>Fasciolopsis</taxon>
    </lineage>
</organism>
<keyword evidence="2" id="KW-1185">Reference proteome</keyword>
<accession>A0A8E0S0H5</accession>
<dbReference type="AlphaFoldDB" id="A0A8E0S0H5"/>
<dbReference type="Gene3D" id="3.30.470.20">
    <property type="entry name" value="ATP-grasp fold, B domain"/>
    <property type="match status" value="1"/>
</dbReference>
<dbReference type="EMBL" id="LUCM01005208">
    <property type="protein sequence ID" value="KAA0193176.1"/>
    <property type="molecule type" value="Genomic_DNA"/>
</dbReference>
<comment type="caution">
    <text evidence="1">The sequence shown here is derived from an EMBL/GenBank/DDBJ whole genome shotgun (WGS) entry which is preliminary data.</text>
</comment>
<dbReference type="GO" id="GO:0070737">
    <property type="term" value="F:protein-glycine ligase activity, elongating"/>
    <property type="evidence" value="ECO:0007669"/>
    <property type="project" value="TreeGrafter"/>
</dbReference>
<name>A0A8E0S0H5_9TREM</name>
<evidence type="ECO:0000313" key="1">
    <source>
        <dbReference type="EMBL" id="KAA0193176.1"/>
    </source>
</evidence>
<dbReference type="Proteomes" id="UP000728185">
    <property type="component" value="Unassembled WGS sequence"/>
</dbReference>
<protein>
    <submittedName>
        <fullName evidence="1">TTL10</fullName>
    </submittedName>
</protein>
<dbReference type="Pfam" id="PF03133">
    <property type="entry name" value="TTL"/>
    <property type="match status" value="1"/>
</dbReference>
<dbReference type="InterPro" id="IPR004344">
    <property type="entry name" value="TTL/TTLL_fam"/>
</dbReference>
<reference evidence="1" key="1">
    <citation type="submission" date="2019-05" db="EMBL/GenBank/DDBJ databases">
        <title>Annotation for the trematode Fasciolopsis buski.</title>
        <authorList>
            <person name="Choi Y.-J."/>
        </authorList>
    </citation>
    <scope>NUCLEOTIDE SEQUENCE</scope>
    <source>
        <strain evidence="1">HT</strain>
        <tissue evidence="1">Whole worm</tissue>
    </source>
</reference>
<dbReference type="SUPFAM" id="SSF56059">
    <property type="entry name" value="Glutathione synthetase ATP-binding domain-like"/>
    <property type="match status" value="1"/>
</dbReference>
<evidence type="ECO:0000313" key="2">
    <source>
        <dbReference type="Proteomes" id="UP000728185"/>
    </source>
</evidence>
<dbReference type="PROSITE" id="PS51221">
    <property type="entry name" value="TTL"/>
    <property type="match status" value="1"/>
</dbReference>
<gene>
    <name evidence="1" type="ORF">FBUS_00215</name>
</gene>
<proteinExistence type="predicted"/>